<accession>A0A1Y2ETF7</accession>
<evidence type="ECO:0000256" key="10">
    <source>
        <dbReference type="RuleBase" id="RU368123"/>
    </source>
</evidence>
<comment type="subunit">
    <text evidence="10">Component of the cytochrome c oxidase (complex IV, CIV), a multisubunit enzyme composed of a catalytic core of 3 subunits and several supernumerary subunits. The complex exists as a monomer or a dimer and forms supercomplexes (SCs) in the inner mitochondrial membrane with ubiquinol-cytochrome c oxidoreductase (cytochrome b-c1 complex, complex III, CIII).</text>
</comment>
<evidence type="ECO:0000313" key="12">
    <source>
        <dbReference type="EMBL" id="ORY74827.1"/>
    </source>
</evidence>
<evidence type="ECO:0000256" key="1">
    <source>
        <dbReference type="ARBA" id="ARBA00004434"/>
    </source>
</evidence>
<dbReference type="GO" id="GO:0045277">
    <property type="term" value="C:respiratory chain complex IV"/>
    <property type="evidence" value="ECO:0007669"/>
    <property type="project" value="UniProtKB-UniRule"/>
</dbReference>
<evidence type="ECO:0000256" key="9">
    <source>
        <dbReference type="ARBA" id="ARBA00023136"/>
    </source>
</evidence>
<keyword evidence="5 10" id="KW-0999">Mitochondrion inner membrane</keyword>
<dbReference type="AlphaFoldDB" id="A0A1Y2ETF7"/>
<dbReference type="Proteomes" id="UP000193685">
    <property type="component" value="Unassembled WGS sequence"/>
</dbReference>
<dbReference type="STRING" id="56484.A0A1Y2ETF7"/>
<sequence>MFKAQRLATRSARQFSTSTVARSGHYPEGPRTNIPFTISKSKPVFATKLALFFATGFSIPFLSAYWQLSKKD</sequence>
<dbReference type="PANTHER" id="PTHR13313:SF0">
    <property type="entry name" value="CYTOCHROME C OXIDASE SUBUNIT 7C, MITOCHONDRIAL"/>
    <property type="match status" value="1"/>
</dbReference>
<keyword evidence="13" id="KW-1185">Reference proteome</keyword>
<feature type="region of interest" description="Disordered" evidence="11">
    <location>
        <begin position="1"/>
        <end position="31"/>
    </location>
</feature>
<evidence type="ECO:0000313" key="13">
    <source>
        <dbReference type="Proteomes" id="UP000193685"/>
    </source>
</evidence>
<dbReference type="RefSeq" id="XP_040722133.1">
    <property type="nucleotide sequence ID" value="XM_040871827.1"/>
</dbReference>
<keyword evidence="6 10" id="KW-0809">Transit peptide</keyword>
<name>A0A1Y2ETF7_PROLT</name>
<comment type="pathway">
    <text evidence="2 10">Energy metabolism; oxidative phosphorylation.</text>
</comment>
<reference evidence="12 13" key="1">
    <citation type="submission" date="2016-07" db="EMBL/GenBank/DDBJ databases">
        <title>Pervasive Adenine N6-methylation of Active Genes in Fungi.</title>
        <authorList>
            <consortium name="DOE Joint Genome Institute"/>
            <person name="Mondo S.J."/>
            <person name="Dannebaum R.O."/>
            <person name="Kuo R.C."/>
            <person name="Labutti K."/>
            <person name="Haridas S."/>
            <person name="Kuo A."/>
            <person name="Salamov A."/>
            <person name="Ahrendt S.R."/>
            <person name="Lipzen A."/>
            <person name="Sullivan W."/>
            <person name="Andreopoulos W.B."/>
            <person name="Clum A."/>
            <person name="Lindquist E."/>
            <person name="Daum C."/>
            <person name="Ramamoorthy G.K."/>
            <person name="Gryganskyi A."/>
            <person name="Culley D."/>
            <person name="Magnuson J.K."/>
            <person name="James T.Y."/>
            <person name="O'Malley M.A."/>
            <person name="Stajich J.E."/>
            <person name="Spatafora J.W."/>
            <person name="Visel A."/>
            <person name="Grigoriev I.V."/>
        </authorList>
    </citation>
    <scope>NUCLEOTIDE SEQUENCE [LARGE SCALE GENOMIC DNA]</scope>
    <source>
        <strain evidence="12 13">12-1054</strain>
    </source>
</reference>
<evidence type="ECO:0000256" key="5">
    <source>
        <dbReference type="ARBA" id="ARBA00022792"/>
    </source>
</evidence>
<comment type="caution">
    <text evidence="12">The sequence shown here is derived from an EMBL/GenBank/DDBJ whole genome shotgun (WGS) entry which is preliminary data.</text>
</comment>
<evidence type="ECO:0000256" key="4">
    <source>
        <dbReference type="ARBA" id="ARBA00022692"/>
    </source>
</evidence>
<proteinExistence type="inferred from homology"/>
<evidence type="ECO:0000256" key="2">
    <source>
        <dbReference type="ARBA" id="ARBA00004673"/>
    </source>
</evidence>
<dbReference type="InterPro" id="IPR036636">
    <property type="entry name" value="COX7C/Cox8_sf"/>
</dbReference>
<dbReference type="GO" id="GO:0006123">
    <property type="term" value="P:mitochondrial electron transport, cytochrome c to oxygen"/>
    <property type="evidence" value="ECO:0007669"/>
    <property type="project" value="UniProtKB-UniRule"/>
</dbReference>
<dbReference type="GO" id="GO:0005743">
    <property type="term" value="C:mitochondrial inner membrane"/>
    <property type="evidence" value="ECO:0007669"/>
    <property type="project" value="UniProtKB-SubCell"/>
</dbReference>
<dbReference type="InterPro" id="IPR004202">
    <property type="entry name" value="COX7C/Cox8"/>
</dbReference>
<keyword evidence="7 10" id="KW-1133">Transmembrane helix</keyword>
<evidence type="ECO:0000256" key="7">
    <source>
        <dbReference type="ARBA" id="ARBA00022989"/>
    </source>
</evidence>
<evidence type="ECO:0000256" key="8">
    <source>
        <dbReference type="ARBA" id="ARBA00023128"/>
    </source>
</evidence>
<dbReference type="PANTHER" id="PTHR13313">
    <property type="entry name" value="CYTOCHROME C OXIDASE SUBUNIT VIIC"/>
    <property type="match status" value="1"/>
</dbReference>
<dbReference type="Gene3D" id="4.10.49.10">
    <property type="entry name" value="Cytochrome c oxidase subunit VIIc"/>
    <property type="match status" value="1"/>
</dbReference>
<organism evidence="12 13">
    <name type="scientific">Protomyces lactucae-debilis</name>
    <dbReference type="NCBI Taxonomy" id="2754530"/>
    <lineage>
        <taxon>Eukaryota</taxon>
        <taxon>Fungi</taxon>
        <taxon>Dikarya</taxon>
        <taxon>Ascomycota</taxon>
        <taxon>Taphrinomycotina</taxon>
        <taxon>Taphrinomycetes</taxon>
        <taxon>Taphrinales</taxon>
        <taxon>Protomycetaceae</taxon>
        <taxon>Protomyces</taxon>
    </lineage>
</organism>
<gene>
    <name evidence="12" type="ORF">BCR37DRAFT_401238</name>
</gene>
<dbReference type="Pfam" id="PF02935">
    <property type="entry name" value="COX7C"/>
    <property type="match status" value="1"/>
</dbReference>
<keyword evidence="8 10" id="KW-0496">Mitochondrion</keyword>
<feature type="transmembrane region" description="Helical" evidence="10">
    <location>
        <begin position="49"/>
        <end position="68"/>
    </location>
</feature>
<evidence type="ECO:0000256" key="11">
    <source>
        <dbReference type="SAM" id="MobiDB-lite"/>
    </source>
</evidence>
<evidence type="ECO:0000256" key="6">
    <source>
        <dbReference type="ARBA" id="ARBA00022946"/>
    </source>
</evidence>
<dbReference type="OrthoDB" id="9974841at2759"/>
<dbReference type="EMBL" id="MCFI01000028">
    <property type="protein sequence ID" value="ORY74827.1"/>
    <property type="molecule type" value="Genomic_DNA"/>
</dbReference>
<keyword evidence="9 10" id="KW-0472">Membrane</keyword>
<comment type="function">
    <text evidence="10">Component of the cytochrome c oxidase, the last enzyme in the mitochondrial electron transport chain which drives oxidative phosphorylation. The respiratory chain contains 3 multisubunit complexes succinate dehydrogenase (complex II, CII), ubiquinol-cytochrome c oxidoreductase (cytochrome b-c1 complex, complex III, CIII) and cytochrome c oxidase (complex IV, CIV), that cooperate to transfer electrons derived from NADH and succinate to molecular oxygen, creating an electrochemical gradient over the inner membrane that drives transmembrane transport and the ATP synthase. Cytochrome c oxidase is the component of the respiratory chain that catalyzes the reduction of oxygen to water. Electrons originating from reduced cytochrome c in the intermembrane space (IMS) are transferred via the dinuclear copper A center (CU(A)) of subunit 2 and heme A of subunit 1 to the active site in subunit 1, a binuclear center (BNC) formed by heme A3 and copper B (CU(B)). The BNC reduces molecular oxygen to 2 water molecules using 4 electrons from cytochrome c in the IMS and 4 protons from the mitochondrial matrix.</text>
</comment>
<comment type="similarity">
    <text evidence="3 10">Belongs to the cytochrome c oxidase VIIc family.</text>
</comment>
<comment type="subcellular location">
    <subcellularLocation>
        <location evidence="1 10">Mitochondrion inner membrane</location>
        <topology evidence="1 10">Single-pass membrane protein</topology>
    </subcellularLocation>
</comment>
<feature type="compositionally biased region" description="Polar residues" evidence="11">
    <location>
        <begin position="11"/>
        <end position="21"/>
    </location>
</feature>
<dbReference type="UniPathway" id="UPA00705"/>
<evidence type="ECO:0000256" key="3">
    <source>
        <dbReference type="ARBA" id="ARBA00010514"/>
    </source>
</evidence>
<protein>
    <recommendedName>
        <fullName evidence="10">Cytochrome c oxidase subunit 8, mitochondrial</fullName>
    </recommendedName>
    <alternativeName>
        <fullName evidence="10">Cytochrome c oxidase polypeptide VIII</fullName>
    </alternativeName>
</protein>
<dbReference type="GeneID" id="63788426"/>
<dbReference type="SUPFAM" id="SSF81427">
    <property type="entry name" value="Mitochondrial cytochrome c oxidase subunit VIIc (aka VIIIa)"/>
    <property type="match status" value="1"/>
</dbReference>
<keyword evidence="4 10" id="KW-0812">Transmembrane</keyword>